<dbReference type="RefSeq" id="WP_176280079.1">
    <property type="nucleotide sequence ID" value="NZ_JABWMH010000003.1"/>
</dbReference>
<gene>
    <name evidence="2" type="ORF">HUO14_12245</name>
</gene>
<protein>
    <submittedName>
        <fullName evidence="2">PilZ domain-containing protein</fullName>
    </submittedName>
</protein>
<evidence type="ECO:0000313" key="3">
    <source>
        <dbReference type="Proteomes" id="UP000652427"/>
    </source>
</evidence>
<keyword evidence="3" id="KW-1185">Reference proteome</keyword>
<name>A0ABX2N4T2_9SPHN</name>
<dbReference type="Pfam" id="PF07238">
    <property type="entry name" value="PilZ"/>
    <property type="match status" value="1"/>
</dbReference>
<evidence type="ECO:0000313" key="2">
    <source>
        <dbReference type="EMBL" id="NVD28662.1"/>
    </source>
</evidence>
<sequence length="125" mass="13811">MLATGISTIMKNRMESRAINKALKRDDPRASLRTDVEIGAVIREPGLGSVDITILDLSITGFRMLCLTRLTGEKPVFLKLPSFSALESKICWHAGDCFGCEFLQSLHPAVYNHIIAKYPSLEMTG</sequence>
<proteinExistence type="predicted"/>
<dbReference type="EMBL" id="JABWMH010000003">
    <property type="protein sequence ID" value="NVD28662.1"/>
    <property type="molecule type" value="Genomic_DNA"/>
</dbReference>
<dbReference type="InterPro" id="IPR009875">
    <property type="entry name" value="PilZ_domain"/>
</dbReference>
<organism evidence="2 3">
    <name type="scientific">Parasphingorhabdus flavimaris</name>
    <dbReference type="NCBI Taxonomy" id="266812"/>
    <lineage>
        <taxon>Bacteria</taxon>
        <taxon>Pseudomonadati</taxon>
        <taxon>Pseudomonadota</taxon>
        <taxon>Alphaproteobacteria</taxon>
        <taxon>Sphingomonadales</taxon>
        <taxon>Sphingomonadaceae</taxon>
        <taxon>Parasphingorhabdus</taxon>
    </lineage>
</organism>
<evidence type="ECO:0000259" key="1">
    <source>
        <dbReference type="Pfam" id="PF07238"/>
    </source>
</evidence>
<feature type="domain" description="PilZ" evidence="1">
    <location>
        <begin position="29"/>
        <end position="115"/>
    </location>
</feature>
<dbReference type="Proteomes" id="UP000652427">
    <property type="component" value="Unassembled WGS sequence"/>
</dbReference>
<accession>A0ABX2N4T2</accession>
<dbReference type="SUPFAM" id="SSF141371">
    <property type="entry name" value="PilZ domain-like"/>
    <property type="match status" value="1"/>
</dbReference>
<reference evidence="2 3" key="1">
    <citation type="submission" date="2020-06" db="EMBL/GenBank/DDBJ databases">
        <authorList>
            <person name="Kim S.-J."/>
            <person name="Park S.-J."/>
        </authorList>
    </citation>
    <scope>NUCLEOTIDE SEQUENCE [LARGE SCALE GENOMIC DNA]</scope>
    <source>
        <strain evidence="2 3">SW-151</strain>
    </source>
</reference>
<comment type="caution">
    <text evidence="2">The sequence shown here is derived from an EMBL/GenBank/DDBJ whole genome shotgun (WGS) entry which is preliminary data.</text>
</comment>